<dbReference type="GO" id="GO:0000166">
    <property type="term" value="F:nucleotide binding"/>
    <property type="evidence" value="ECO:0007669"/>
    <property type="project" value="UniProtKB-KW"/>
</dbReference>
<dbReference type="InterPro" id="IPR004843">
    <property type="entry name" value="Calcineurin-like_PHP"/>
</dbReference>
<evidence type="ECO:0000256" key="1">
    <source>
        <dbReference type="ARBA" id="ARBA00022729"/>
    </source>
</evidence>
<evidence type="ECO:0000259" key="3">
    <source>
        <dbReference type="Pfam" id="PF00149"/>
    </source>
</evidence>
<dbReference type="OrthoDB" id="9803927at2"/>
<evidence type="ECO:0000313" key="6">
    <source>
        <dbReference type="Proteomes" id="UP000075260"/>
    </source>
</evidence>
<evidence type="ECO:0000259" key="4">
    <source>
        <dbReference type="Pfam" id="PF02872"/>
    </source>
</evidence>
<keyword evidence="2" id="KW-0378">Hydrolase</keyword>
<dbReference type="SUPFAM" id="SSF55816">
    <property type="entry name" value="5'-nucleotidase (syn. UDP-sugar hydrolase), C-terminal domain"/>
    <property type="match status" value="1"/>
</dbReference>
<comment type="similarity">
    <text evidence="2">Belongs to the 5'-nucleotidase family.</text>
</comment>
<reference evidence="5 6" key="1">
    <citation type="submission" date="2014-02" db="EMBL/GenBank/DDBJ databases">
        <title>The small core and large imbalanced accessory genome model reveals a collaborative survival strategy of Sorangium cellulosum strains in nature.</title>
        <authorList>
            <person name="Han K."/>
            <person name="Peng R."/>
            <person name="Blom J."/>
            <person name="Li Y.-Z."/>
        </authorList>
    </citation>
    <scope>NUCLEOTIDE SEQUENCE [LARGE SCALE GENOMIC DNA]</scope>
    <source>
        <strain evidence="5 6">So0008-312</strain>
    </source>
</reference>
<gene>
    <name evidence="5" type="ORF">BE15_32495</name>
</gene>
<dbReference type="PANTHER" id="PTHR11575">
    <property type="entry name" value="5'-NUCLEOTIDASE-RELATED"/>
    <property type="match status" value="1"/>
</dbReference>
<dbReference type="InterPro" id="IPR006179">
    <property type="entry name" value="5_nucleotidase/apyrase"/>
</dbReference>
<dbReference type="InterPro" id="IPR008334">
    <property type="entry name" value="5'-Nucleotdase_C"/>
</dbReference>
<feature type="domain" description="5'-Nucleotidase C-terminal" evidence="4">
    <location>
        <begin position="404"/>
        <end position="577"/>
    </location>
</feature>
<protein>
    <submittedName>
        <fullName evidence="5">Bifunctional metallophosphatase/5'-nucleotidase</fullName>
    </submittedName>
</protein>
<evidence type="ECO:0000256" key="2">
    <source>
        <dbReference type="RuleBase" id="RU362119"/>
    </source>
</evidence>
<feature type="signal peptide" evidence="2">
    <location>
        <begin position="1"/>
        <end position="34"/>
    </location>
</feature>
<proteinExistence type="inferred from homology"/>
<name>A0A150QLV8_SORCE</name>
<accession>A0A150QLV8</accession>
<sequence length="613" mass="62457">MRWTGASGVVGRCARAWRVTLVGAALIVPPIAGAGCGDDATSPVGGTGGAAGTASGVGTGGATGTGGQGGDGGSGGSDTVSVQILAFNDFHGNLEPPAGSSGRITLPDTTQVDAGGVAYFASRVAALRATNPNTVVVSAGDLIGASPLVSALFHDEPTIEAMNLLGLDINGVGNHEFDKGTAELLRMQHGGCSPVDGCADGTFFAGASFQFLAANVVVDTTTGRTLFPRYGVREFDGVKIAFIGMTLEGTPSIVTPIGVAGLSFMDEVDTVNAIVPELQAQGIEAIVVVLHEGGLPSGHFNECPGLSGPLVEIATNMDPAVDVIVSGHTHQAYNCILDDKVVTSAASFGRLVTDIDLEISRTTGEVTAKTANNVVVAREDADAGVDALVTRYRDLAAPLANVQIGTITATLDRAVPPMSSGLFALGAVIADAQLAATRDARIGGAEIAFMNPGGVRADLGYAASPAEPMDGVVTFGEAFTVQPFGNSLVVMTLTGAQIHTLLEQQFRVGAMGTPQSVILQVSDGFTYTYSQSAPVDSKVDITSIRINGAPLEPARTYRVAVNSFLASGGDGFTVLNEGTDRLGGALDLDALRDYFAANSPVSPPPLDRITIVP</sequence>
<dbReference type="SUPFAM" id="SSF56300">
    <property type="entry name" value="Metallo-dependent phosphatases"/>
    <property type="match status" value="1"/>
</dbReference>
<dbReference type="EMBL" id="JEMA01000510">
    <property type="protein sequence ID" value="KYF68985.1"/>
    <property type="molecule type" value="Genomic_DNA"/>
</dbReference>
<evidence type="ECO:0000313" key="5">
    <source>
        <dbReference type="EMBL" id="KYF68985.1"/>
    </source>
</evidence>
<dbReference type="Pfam" id="PF02872">
    <property type="entry name" value="5_nucleotid_C"/>
    <property type="match status" value="1"/>
</dbReference>
<dbReference type="GO" id="GO:0030288">
    <property type="term" value="C:outer membrane-bounded periplasmic space"/>
    <property type="evidence" value="ECO:0007669"/>
    <property type="project" value="TreeGrafter"/>
</dbReference>
<dbReference type="RefSeq" id="WP_061608743.1">
    <property type="nucleotide sequence ID" value="NZ_JEMA01000510.1"/>
</dbReference>
<dbReference type="Gene3D" id="3.90.780.10">
    <property type="entry name" value="5'-Nucleotidase, C-terminal domain"/>
    <property type="match status" value="1"/>
</dbReference>
<dbReference type="InterPro" id="IPR036907">
    <property type="entry name" value="5'-Nucleotdase_C_sf"/>
</dbReference>
<dbReference type="AlphaFoldDB" id="A0A150QLV8"/>
<dbReference type="InterPro" id="IPR029052">
    <property type="entry name" value="Metallo-depent_PP-like"/>
</dbReference>
<dbReference type="GO" id="GO:0009166">
    <property type="term" value="P:nucleotide catabolic process"/>
    <property type="evidence" value="ECO:0007669"/>
    <property type="project" value="InterPro"/>
</dbReference>
<organism evidence="5 6">
    <name type="scientific">Sorangium cellulosum</name>
    <name type="common">Polyangium cellulosum</name>
    <dbReference type="NCBI Taxonomy" id="56"/>
    <lineage>
        <taxon>Bacteria</taxon>
        <taxon>Pseudomonadati</taxon>
        <taxon>Myxococcota</taxon>
        <taxon>Polyangia</taxon>
        <taxon>Polyangiales</taxon>
        <taxon>Polyangiaceae</taxon>
        <taxon>Sorangium</taxon>
    </lineage>
</organism>
<dbReference type="Proteomes" id="UP000075260">
    <property type="component" value="Unassembled WGS sequence"/>
</dbReference>
<dbReference type="PRINTS" id="PR01607">
    <property type="entry name" value="APYRASEFAMLY"/>
</dbReference>
<keyword evidence="2" id="KW-0547">Nucleotide-binding</keyword>
<dbReference type="GO" id="GO:0008253">
    <property type="term" value="F:5'-nucleotidase activity"/>
    <property type="evidence" value="ECO:0007669"/>
    <property type="project" value="TreeGrafter"/>
</dbReference>
<dbReference type="GO" id="GO:0008768">
    <property type="term" value="F:UDP-sugar diphosphatase activity"/>
    <property type="evidence" value="ECO:0007669"/>
    <property type="project" value="TreeGrafter"/>
</dbReference>
<keyword evidence="1 2" id="KW-0732">Signal</keyword>
<dbReference type="Pfam" id="PF00149">
    <property type="entry name" value="Metallophos"/>
    <property type="match status" value="1"/>
</dbReference>
<feature type="domain" description="Calcineurin-like phosphoesterase" evidence="3">
    <location>
        <begin position="84"/>
        <end position="331"/>
    </location>
</feature>
<dbReference type="PANTHER" id="PTHR11575:SF24">
    <property type="entry name" value="5'-NUCLEOTIDASE"/>
    <property type="match status" value="1"/>
</dbReference>
<comment type="caution">
    <text evidence="5">The sequence shown here is derived from an EMBL/GenBank/DDBJ whole genome shotgun (WGS) entry which is preliminary data.</text>
</comment>
<feature type="chain" id="PRO_5007358586" evidence="2">
    <location>
        <begin position="35"/>
        <end position="613"/>
    </location>
</feature>
<dbReference type="Gene3D" id="3.60.21.10">
    <property type="match status" value="1"/>
</dbReference>